<evidence type="ECO:0000256" key="4">
    <source>
        <dbReference type="ARBA" id="ARBA00022989"/>
    </source>
</evidence>
<feature type="transmembrane region" description="Helical" evidence="6">
    <location>
        <begin position="52"/>
        <end position="75"/>
    </location>
</feature>
<feature type="transmembrane region" description="Helical" evidence="6">
    <location>
        <begin position="179"/>
        <end position="198"/>
    </location>
</feature>
<reference evidence="8" key="1">
    <citation type="journal article" date="2019" name="Int. J. Syst. Evol. Microbiol.">
        <title>The Global Catalogue of Microorganisms (GCM) 10K type strain sequencing project: providing services to taxonomists for standard genome sequencing and annotation.</title>
        <authorList>
            <consortium name="The Broad Institute Genomics Platform"/>
            <consortium name="The Broad Institute Genome Sequencing Center for Infectious Disease"/>
            <person name="Wu L."/>
            <person name="Ma J."/>
        </authorList>
    </citation>
    <scope>NUCLEOTIDE SEQUENCE [LARGE SCALE GENOMIC DNA]</scope>
    <source>
        <strain evidence="8">CCUG 59778</strain>
    </source>
</reference>
<keyword evidence="5 6" id="KW-0472">Membrane</keyword>
<evidence type="ECO:0000256" key="6">
    <source>
        <dbReference type="SAM" id="Phobius"/>
    </source>
</evidence>
<feature type="transmembrane region" description="Helical" evidence="6">
    <location>
        <begin position="122"/>
        <end position="142"/>
    </location>
</feature>
<evidence type="ECO:0000256" key="1">
    <source>
        <dbReference type="ARBA" id="ARBA00004651"/>
    </source>
</evidence>
<evidence type="ECO:0000313" key="8">
    <source>
        <dbReference type="Proteomes" id="UP001596157"/>
    </source>
</evidence>
<evidence type="ECO:0000256" key="3">
    <source>
        <dbReference type="ARBA" id="ARBA00022692"/>
    </source>
</evidence>
<feature type="transmembrane region" description="Helical" evidence="6">
    <location>
        <begin position="280"/>
        <end position="302"/>
    </location>
</feature>
<feature type="transmembrane region" description="Helical" evidence="6">
    <location>
        <begin position="210"/>
        <end position="234"/>
    </location>
</feature>
<sequence>MSHTGTTTSRLRVQALLVSAALAANNAASYLLTVIAARLLSPSLFGELGALLALMVIGVVPAMGLQTVVALRVAAERADGGTVRLGRVLTLGLTTTAAVTVSAAALSPVVAVVLRLDGVGQALWLALSLAPLSLLGLFHGILQGTGRFHRLAGMIGLEALGKAGGGLVGLVVFGTTSATVAGIALGSAVVAVAGWVACGSPRPEGSVRGAGAVVHAAQAMLALVLLVNLDLVLARYFLSAPEAGEYAVGATLTKIAFWLPSAVGVLVLPRLAATAGRGRTVGLALAVCAGLDAVVVVAAACFGPELAVLIGGQAYAGADLPMWRFAAVGSLLALVQILLFSRIATGDRRSARLIWLAVAAEVALVAAVLHGDVGEVVTAAVVATGLLVVAGAAVEWRGFVRRDNGLCVRANAGRG</sequence>
<keyword evidence="4 6" id="KW-1133">Transmembrane helix</keyword>
<protein>
    <submittedName>
        <fullName evidence="7">Polysaccharide biosynthesis protein</fullName>
    </submittedName>
</protein>
<feature type="transmembrane region" description="Helical" evidence="6">
    <location>
        <begin position="353"/>
        <end position="370"/>
    </location>
</feature>
<dbReference type="Proteomes" id="UP001596157">
    <property type="component" value="Unassembled WGS sequence"/>
</dbReference>
<feature type="transmembrane region" description="Helical" evidence="6">
    <location>
        <begin position="376"/>
        <end position="394"/>
    </location>
</feature>
<evidence type="ECO:0000256" key="5">
    <source>
        <dbReference type="ARBA" id="ARBA00023136"/>
    </source>
</evidence>
<gene>
    <name evidence="7" type="ORF">ACFPM7_08165</name>
</gene>
<organism evidence="7 8">
    <name type="scientific">Actinokineospora guangxiensis</name>
    <dbReference type="NCBI Taxonomy" id="1490288"/>
    <lineage>
        <taxon>Bacteria</taxon>
        <taxon>Bacillati</taxon>
        <taxon>Actinomycetota</taxon>
        <taxon>Actinomycetes</taxon>
        <taxon>Pseudonocardiales</taxon>
        <taxon>Pseudonocardiaceae</taxon>
        <taxon>Actinokineospora</taxon>
    </lineage>
</organism>
<dbReference type="PANTHER" id="PTHR30250:SF11">
    <property type="entry name" value="O-ANTIGEN TRANSPORTER-RELATED"/>
    <property type="match status" value="1"/>
</dbReference>
<feature type="transmembrane region" description="Helical" evidence="6">
    <location>
        <begin position="87"/>
        <end position="116"/>
    </location>
</feature>
<keyword evidence="3 6" id="KW-0812">Transmembrane</keyword>
<feature type="transmembrane region" description="Helical" evidence="6">
    <location>
        <begin position="322"/>
        <end position="341"/>
    </location>
</feature>
<keyword evidence="2" id="KW-1003">Cell membrane</keyword>
<evidence type="ECO:0000313" key="7">
    <source>
        <dbReference type="EMBL" id="MFC5287024.1"/>
    </source>
</evidence>
<comment type="caution">
    <text evidence="7">The sequence shown here is derived from an EMBL/GenBank/DDBJ whole genome shotgun (WGS) entry which is preliminary data.</text>
</comment>
<dbReference type="PANTHER" id="PTHR30250">
    <property type="entry name" value="PST FAMILY PREDICTED COLANIC ACID TRANSPORTER"/>
    <property type="match status" value="1"/>
</dbReference>
<dbReference type="RefSeq" id="WP_378245556.1">
    <property type="nucleotide sequence ID" value="NZ_JBHSKF010000003.1"/>
</dbReference>
<name>A0ABW0EM44_9PSEU</name>
<accession>A0ABW0EM44</accession>
<feature type="transmembrane region" description="Helical" evidence="6">
    <location>
        <begin position="154"/>
        <end position="173"/>
    </location>
</feature>
<dbReference type="InterPro" id="IPR050833">
    <property type="entry name" value="Poly_Biosynth_Transport"/>
</dbReference>
<proteinExistence type="predicted"/>
<comment type="subcellular location">
    <subcellularLocation>
        <location evidence="1">Cell membrane</location>
        <topology evidence="1">Multi-pass membrane protein</topology>
    </subcellularLocation>
</comment>
<feature type="transmembrane region" description="Helical" evidence="6">
    <location>
        <begin position="246"/>
        <end position="268"/>
    </location>
</feature>
<evidence type="ECO:0000256" key="2">
    <source>
        <dbReference type="ARBA" id="ARBA00022475"/>
    </source>
</evidence>
<keyword evidence="8" id="KW-1185">Reference proteome</keyword>
<dbReference type="EMBL" id="JBHSKF010000003">
    <property type="protein sequence ID" value="MFC5287024.1"/>
    <property type="molecule type" value="Genomic_DNA"/>
</dbReference>